<keyword evidence="1" id="KW-0812">Transmembrane</keyword>
<name>A0A822ZJW8_NELNU</name>
<evidence type="ECO:0000313" key="3">
    <source>
        <dbReference type="Proteomes" id="UP000607653"/>
    </source>
</evidence>
<evidence type="ECO:0000313" key="2">
    <source>
        <dbReference type="EMBL" id="DAD43901.1"/>
    </source>
</evidence>
<gene>
    <name evidence="2" type="ORF">HUJ06_002131</name>
</gene>
<protein>
    <submittedName>
        <fullName evidence="2">Uncharacterized protein</fullName>
    </submittedName>
</protein>
<sequence>MGDGHVDQANVNARLNVNVVWSIQSAPNRFVRTRTGRDKKGLNPLFDFLFPWRAPSTEPLLHRRRQSEPVFFFSSSLLLLLFFSSSLHSYSSLLLRQVAPVVGPATTASSSSSSSSPVVGPI</sequence>
<evidence type="ECO:0000256" key="1">
    <source>
        <dbReference type="SAM" id="Phobius"/>
    </source>
</evidence>
<dbReference type="AlphaFoldDB" id="A0A822ZJW8"/>
<comment type="caution">
    <text evidence="2">The sequence shown here is derived from an EMBL/GenBank/DDBJ whole genome shotgun (WGS) entry which is preliminary data.</text>
</comment>
<keyword evidence="1" id="KW-1133">Transmembrane helix</keyword>
<keyword evidence="1" id="KW-0472">Membrane</keyword>
<reference evidence="2 3" key="1">
    <citation type="journal article" date="2020" name="Mol. Biol. Evol.">
        <title>Distinct Expression and Methylation Patterns for Genes with Different Fates following a Single Whole-Genome Duplication in Flowering Plants.</title>
        <authorList>
            <person name="Shi T."/>
            <person name="Rahmani R.S."/>
            <person name="Gugger P.F."/>
            <person name="Wang M."/>
            <person name="Li H."/>
            <person name="Zhang Y."/>
            <person name="Li Z."/>
            <person name="Wang Q."/>
            <person name="Van de Peer Y."/>
            <person name="Marchal K."/>
            <person name="Chen J."/>
        </authorList>
    </citation>
    <scope>NUCLEOTIDE SEQUENCE [LARGE SCALE GENOMIC DNA]</scope>
    <source>
        <tissue evidence="2">Leaf</tissue>
    </source>
</reference>
<keyword evidence="3" id="KW-1185">Reference proteome</keyword>
<feature type="transmembrane region" description="Helical" evidence="1">
    <location>
        <begin position="70"/>
        <end position="90"/>
    </location>
</feature>
<dbReference type="Proteomes" id="UP000607653">
    <property type="component" value="Unassembled WGS sequence"/>
</dbReference>
<proteinExistence type="predicted"/>
<organism evidence="2 3">
    <name type="scientific">Nelumbo nucifera</name>
    <name type="common">Sacred lotus</name>
    <dbReference type="NCBI Taxonomy" id="4432"/>
    <lineage>
        <taxon>Eukaryota</taxon>
        <taxon>Viridiplantae</taxon>
        <taxon>Streptophyta</taxon>
        <taxon>Embryophyta</taxon>
        <taxon>Tracheophyta</taxon>
        <taxon>Spermatophyta</taxon>
        <taxon>Magnoliopsida</taxon>
        <taxon>Proteales</taxon>
        <taxon>Nelumbonaceae</taxon>
        <taxon>Nelumbo</taxon>
    </lineage>
</organism>
<dbReference type="EMBL" id="DUZY01000006">
    <property type="protein sequence ID" value="DAD43901.1"/>
    <property type="molecule type" value="Genomic_DNA"/>
</dbReference>
<accession>A0A822ZJW8</accession>